<dbReference type="SUPFAM" id="SSF48557">
    <property type="entry name" value="L-aspartase-like"/>
    <property type="match status" value="1"/>
</dbReference>
<dbReference type="NCBIfam" id="NF006871">
    <property type="entry name" value="PRK09367.1"/>
    <property type="match status" value="1"/>
</dbReference>
<proteinExistence type="evidence at transcript level"/>
<dbReference type="GO" id="GO:0004397">
    <property type="term" value="F:histidine ammonia-lyase activity"/>
    <property type="evidence" value="ECO:0007669"/>
    <property type="project" value="UniProtKB-EC"/>
</dbReference>
<evidence type="ECO:0000256" key="1">
    <source>
        <dbReference type="ARBA" id="ARBA00005113"/>
    </source>
</evidence>
<dbReference type="InterPro" id="IPR008948">
    <property type="entry name" value="L-Aspartase-like"/>
</dbReference>
<keyword evidence="5 9" id="KW-0369">Histidine metabolism</keyword>
<dbReference type="FunFam" id="1.20.200.10:FF:000003">
    <property type="entry name" value="Histidine ammonia-lyase"/>
    <property type="match status" value="1"/>
</dbReference>
<dbReference type="Gene3D" id="1.10.275.10">
    <property type="entry name" value="Fumarase/aspartase (N-terminal domain)"/>
    <property type="match status" value="1"/>
</dbReference>
<protein>
    <recommendedName>
        <fullName evidence="4 9">Histidine ammonia-lyase</fullName>
        <ecNumber evidence="3 9">4.3.1.3</ecNumber>
    </recommendedName>
</protein>
<comment type="pathway">
    <text evidence="1 9">Amino-acid degradation; L-histidine degradation into L-glutamate; N-formimidoyl-L-glutamate from L-histidine: step 1/3.</text>
</comment>
<sequence>MKVSVRVRGEWLAIPCGTGDNTIEWLGEESLRRYDRIKLPKQEAPAPDSNHVSNSNGGEDADAAVLPSVAVIRKTRGGAILEPTDFIRDVLDDEDFVSVVLESDRPHPAMVQPGMTFIPEQVPGKFVQPSEFLTLDGSSLTPDDLVTLGTGTLKIRLSTEAEEKVKKSRALVEQIVKENKVVYGITTGFGKFARTVIARDKLDKLQLNLIRSHAAGVGPPLSPEKTRMLLALRINVLAKGYSGISIPALRCLVDAFNASCLPWVPEKGTVGASGDLAPLSHLALGMLGEGRMWSPSTGWGDARYVMESHNLSPIVLGAKEGLALINGTQFITAIGALALSKAENIARQGDVVAALTLEVMKGTSRAFDSEVMALRRHSGQKKVADRLRALLHSDTYPSEIAESHRFCDRVQDAYTLRCCPQVHGIVHDTIDFVRGILVDEMNSATDNPLVLSDRGEIISAGNFHGEYPAKACDYLTTAIHEIASISERRIERLVNPALSELPAFLVKDGGLNSGFMIAHCTAASLVSENKVLCHPASVDSLTTSAGTEDHVSMGGFAARKALTVVENVEYVIAIELLAACQAIEFLRPLKTTAPLEEVIKCVRAVVRPWDEDRFMAPDIEAVRELLREGKIWEAVRHHIDHYTHNQSIETRVFSPTMSFVGEGPPKLEKKRPAASAAAAAPATTKRARTGQRASTQANR</sequence>
<dbReference type="InterPro" id="IPR005921">
    <property type="entry name" value="HutH"/>
</dbReference>
<keyword evidence="6 8" id="KW-0456">Lyase</keyword>
<evidence type="ECO:0000256" key="10">
    <source>
        <dbReference type="SAM" id="MobiDB-lite"/>
    </source>
</evidence>
<dbReference type="Gene3D" id="1.20.200.10">
    <property type="entry name" value="Fumarase/aspartase (Central domain)"/>
    <property type="match status" value="1"/>
</dbReference>
<evidence type="ECO:0000256" key="6">
    <source>
        <dbReference type="ARBA" id="ARBA00023239"/>
    </source>
</evidence>
<feature type="region of interest" description="Disordered" evidence="10">
    <location>
        <begin position="40"/>
        <end position="61"/>
    </location>
</feature>
<feature type="region of interest" description="Disordered" evidence="10">
    <location>
        <begin position="662"/>
        <end position="699"/>
    </location>
</feature>
<dbReference type="FunFam" id="1.10.275.10:FF:000007">
    <property type="entry name" value="Histidine ammonia-lyase"/>
    <property type="match status" value="1"/>
</dbReference>
<dbReference type="InterPro" id="IPR024083">
    <property type="entry name" value="Fumarase/histidase_N"/>
</dbReference>
<evidence type="ECO:0000256" key="8">
    <source>
        <dbReference type="RuleBase" id="RU003954"/>
    </source>
</evidence>
<comment type="similarity">
    <text evidence="2 8">Belongs to the PAL/histidase family.</text>
</comment>
<evidence type="ECO:0000256" key="2">
    <source>
        <dbReference type="ARBA" id="ARBA00007238"/>
    </source>
</evidence>
<evidence type="ECO:0000256" key="4">
    <source>
        <dbReference type="ARBA" id="ARBA00017271"/>
    </source>
</evidence>
<evidence type="ECO:0000256" key="5">
    <source>
        <dbReference type="ARBA" id="ARBA00022808"/>
    </source>
</evidence>
<evidence type="ECO:0000313" key="12">
    <source>
        <dbReference type="EMBL" id="LAC20566.1"/>
    </source>
</evidence>
<evidence type="ECO:0000313" key="11">
    <source>
        <dbReference type="EMBL" id="LAB66577.1"/>
    </source>
</evidence>
<dbReference type="EMBL" id="IACF01000829">
    <property type="protein sequence ID" value="LAB66577.1"/>
    <property type="molecule type" value="mRNA"/>
</dbReference>
<dbReference type="Pfam" id="PF00221">
    <property type="entry name" value="Lyase_aromatic"/>
    <property type="match status" value="1"/>
</dbReference>
<dbReference type="GO" id="GO:0019557">
    <property type="term" value="P:L-histidine catabolic process to glutamate and formate"/>
    <property type="evidence" value="ECO:0007669"/>
    <property type="project" value="UniProtKB-UniPathway"/>
</dbReference>
<dbReference type="PANTHER" id="PTHR10362">
    <property type="entry name" value="HISTIDINE AMMONIA-LYASE"/>
    <property type="match status" value="1"/>
</dbReference>
<reference evidence="12" key="1">
    <citation type="submission" date="2017-11" db="EMBL/GenBank/DDBJ databases">
        <title>The sensing device of the deep-sea amphipod.</title>
        <authorList>
            <person name="Kobayashi H."/>
            <person name="Nagahama T."/>
            <person name="Arai W."/>
            <person name="Sasagawa Y."/>
            <person name="Umeda M."/>
            <person name="Hayashi T."/>
            <person name="Nikaido I."/>
            <person name="Watanabe H."/>
            <person name="Oguri K."/>
            <person name="Kitazato H."/>
            <person name="Fujioka K."/>
            <person name="Kido Y."/>
            <person name="Takami H."/>
        </authorList>
    </citation>
    <scope>NUCLEOTIDE SEQUENCE</scope>
    <source>
        <tissue evidence="12">Whole body</tissue>
    </source>
</reference>
<organism evidence="11">
    <name type="scientific">Hirondellea gigas</name>
    <dbReference type="NCBI Taxonomy" id="1518452"/>
    <lineage>
        <taxon>Eukaryota</taxon>
        <taxon>Metazoa</taxon>
        <taxon>Ecdysozoa</taxon>
        <taxon>Arthropoda</taxon>
        <taxon>Crustacea</taxon>
        <taxon>Multicrustacea</taxon>
        <taxon>Malacostraca</taxon>
        <taxon>Eumalacostraca</taxon>
        <taxon>Peracarida</taxon>
        <taxon>Amphipoda</taxon>
        <taxon>Amphilochidea</taxon>
        <taxon>Lysianassida</taxon>
        <taxon>Lysianassidira</taxon>
        <taxon>Lysianassoidea</taxon>
        <taxon>Lysianassidae</taxon>
        <taxon>Hirondellea</taxon>
    </lineage>
</organism>
<name>A0A2P2HXS3_9CRUS</name>
<dbReference type="InterPro" id="IPR022313">
    <property type="entry name" value="Phe/His_NH3-lyase_AS"/>
</dbReference>
<dbReference type="PROSITE" id="PS00488">
    <property type="entry name" value="PAL_HISTIDASE"/>
    <property type="match status" value="1"/>
</dbReference>
<dbReference type="InterPro" id="IPR001106">
    <property type="entry name" value="Aromatic_Lyase"/>
</dbReference>
<dbReference type="EMBL" id="IACT01001206">
    <property type="protein sequence ID" value="LAC20566.1"/>
    <property type="molecule type" value="mRNA"/>
</dbReference>
<dbReference type="GO" id="GO:0019556">
    <property type="term" value="P:L-histidine catabolic process to glutamate and formamide"/>
    <property type="evidence" value="ECO:0007669"/>
    <property type="project" value="UniProtKB-UniPathway"/>
</dbReference>
<dbReference type="AlphaFoldDB" id="A0A2P2HXS3"/>
<feature type="compositionally biased region" description="Low complexity" evidence="10">
    <location>
        <begin position="673"/>
        <end position="684"/>
    </location>
</feature>
<dbReference type="CDD" id="cd00332">
    <property type="entry name" value="PAL-HAL"/>
    <property type="match status" value="1"/>
</dbReference>
<evidence type="ECO:0000256" key="7">
    <source>
        <dbReference type="ARBA" id="ARBA00049269"/>
    </source>
</evidence>
<evidence type="ECO:0000256" key="3">
    <source>
        <dbReference type="ARBA" id="ARBA00012994"/>
    </source>
</evidence>
<accession>A0A2P2HXS3</accession>
<dbReference type="GO" id="GO:0005737">
    <property type="term" value="C:cytoplasm"/>
    <property type="evidence" value="ECO:0007669"/>
    <property type="project" value="InterPro"/>
</dbReference>
<dbReference type="Gene3D" id="3.10.20.90">
    <property type="entry name" value="Phosphatidylinositol 3-kinase Catalytic Subunit, Chain A, domain 1"/>
    <property type="match status" value="1"/>
</dbReference>
<dbReference type="UniPathway" id="UPA00379">
    <property type="reaction ID" value="UER00549"/>
</dbReference>
<dbReference type="NCBIfam" id="TIGR01225">
    <property type="entry name" value="hutH"/>
    <property type="match status" value="1"/>
</dbReference>
<evidence type="ECO:0000256" key="9">
    <source>
        <dbReference type="RuleBase" id="RU004479"/>
    </source>
</evidence>
<dbReference type="EC" id="4.3.1.3" evidence="3 9"/>
<reference evidence="11" key="2">
    <citation type="journal article" date="2018" name="Biosci. Biotechnol. Biochem.">
        <title>Polysaccharide hydrolase of the hadal zone amphipods Hirondellea gigas.</title>
        <authorList>
            <person name="Kobayashi H."/>
            <person name="Nagahama T."/>
            <person name="Arai W."/>
            <person name="Sasagawa Y."/>
            <person name="Umeda M."/>
            <person name="Hayashi T."/>
            <person name="Nikaido I."/>
            <person name="Watanabe H."/>
            <person name="Oguri K."/>
            <person name="Kitazato H."/>
            <person name="Fujioka K."/>
            <person name="Kido Y."/>
            <person name="Takami H."/>
        </authorList>
    </citation>
    <scope>NUCLEOTIDE SEQUENCE</scope>
    <source>
        <tissue evidence="11">Whole body</tissue>
    </source>
</reference>
<comment type="catalytic activity">
    <reaction evidence="7 9">
        <text>L-histidine = trans-urocanate + NH4(+)</text>
        <dbReference type="Rhea" id="RHEA:21232"/>
        <dbReference type="ChEBI" id="CHEBI:17771"/>
        <dbReference type="ChEBI" id="CHEBI:28938"/>
        <dbReference type="ChEBI" id="CHEBI:57595"/>
        <dbReference type="EC" id="4.3.1.3"/>
    </reaction>
</comment>